<dbReference type="InterPro" id="IPR012259">
    <property type="entry name" value="DHFR"/>
</dbReference>
<dbReference type="PROSITE" id="PS00075">
    <property type="entry name" value="DHFR_1"/>
    <property type="match status" value="1"/>
</dbReference>
<evidence type="ECO:0000256" key="9">
    <source>
        <dbReference type="RuleBase" id="RU004474"/>
    </source>
</evidence>
<keyword evidence="6 8" id="KW-0560">Oxidoreductase</keyword>
<evidence type="ECO:0000256" key="7">
    <source>
        <dbReference type="ARBA" id="ARBA00025067"/>
    </source>
</evidence>
<dbReference type="FunFam" id="3.40.430.10:FF:000001">
    <property type="entry name" value="Dihydrofolate reductase"/>
    <property type="match status" value="1"/>
</dbReference>
<dbReference type="InterPro" id="IPR024072">
    <property type="entry name" value="DHFR-like_dom_sf"/>
</dbReference>
<dbReference type="PIRSF" id="PIRSF000194">
    <property type="entry name" value="DHFR"/>
    <property type="match status" value="1"/>
</dbReference>
<dbReference type="GO" id="GO:0004146">
    <property type="term" value="F:dihydrofolate reductase activity"/>
    <property type="evidence" value="ECO:0007669"/>
    <property type="project" value="UniProtKB-EC"/>
</dbReference>
<dbReference type="GO" id="GO:0006730">
    <property type="term" value="P:one-carbon metabolic process"/>
    <property type="evidence" value="ECO:0007669"/>
    <property type="project" value="UniProtKB-KW"/>
</dbReference>
<keyword evidence="5 8" id="KW-0521">NADP</keyword>
<evidence type="ECO:0000313" key="11">
    <source>
        <dbReference type="EMBL" id="BBL69401.1"/>
    </source>
</evidence>
<feature type="domain" description="DHFR" evidence="10">
    <location>
        <begin position="2"/>
        <end position="159"/>
    </location>
</feature>
<dbReference type="PANTHER" id="PTHR48069">
    <property type="entry name" value="DIHYDROFOLATE REDUCTASE"/>
    <property type="match status" value="1"/>
</dbReference>
<dbReference type="AlphaFoldDB" id="A0A8D5AGN9"/>
<organism evidence="11 12">
    <name type="scientific">Methylogaea oryzae</name>
    <dbReference type="NCBI Taxonomy" id="1295382"/>
    <lineage>
        <taxon>Bacteria</taxon>
        <taxon>Pseudomonadati</taxon>
        <taxon>Pseudomonadota</taxon>
        <taxon>Gammaproteobacteria</taxon>
        <taxon>Methylococcales</taxon>
        <taxon>Methylococcaceae</taxon>
        <taxon>Methylogaea</taxon>
    </lineage>
</organism>
<dbReference type="Proteomes" id="UP000824988">
    <property type="component" value="Chromosome"/>
</dbReference>
<evidence type="ECO:0000256" key="3">
    <source>
        <dbReference type="ARBA" id="ARBA00012856"/>
    </source>
</evidence>
<evidence type="ECO:0000259" key="10">
    <source>
        <dbReference type="PROSITE" id="PS51330"/>
    </source>
</evidence>
<dbReference type="Gene3D" id="3.40.430.10">
    <property type="entry name" value="Dihydrofolate Reductase, subunit A"/>
    <property type="match status" value="1"/>
</dbReference>
<dbReference type="GO" id="GO:0046655">
    <property type="term" value="P:folic acid metabolic process"/>
    <property type="evidence" value="ECO:0007669"/>
    <property type="project" value="TreeGrafter"/>
</dbReference>
<evidence type="ECO:0000313" key="12">
    <source>
        <dbReference type="Proteomes" id="UP000824988"/>
    </source>
</evidence>
<dbReference type="PANTHER" id="PTHR48069:SF3">
    <property type="entry name" value="DIHYDROFOLATE REDUCTASE"/>
    <property type="match status" value="1"/>
</dbReference>
<accession>A0A8D5AGN9</accession>
<dbReference type="GO" id="GO:0046654">
    <property type="term" value="P:tetrahydrofolate biosynthetic process"/>
    <property type="evidence" value="ECO:0007669"/>
    <property type="project" value="UniProtKB-UniPathway"/>
</dbReference>
<comment type="catalytic activity">
    <reaction evidence="8">
        <text>(6S)-5,6,7,8-tetrahydrofolate + NADP(+) = 7,8-dihydrofolate + NADPH + H(+)</text>
        <dbReference type="Rhea" id="RHEA:15009"/>
        <dbReference type="ChEBI" id="CHEBI:15378"/>
        <dbReference type="ChEBI" id="CHEBI:57451"/>
        <dbReference type="ChEBI" id="CHEBI:57453"/>
        <dbReference type="ChEBI" id="CHEBI:57783"/>
        <dbReference type="ChEBI" id="CHEBI:58349"/>
        <dbReference type="EC" id="1.5.1.3"/>
    </reaction>
</comment>
<keyword evidence="12" id="KW-1185">Reference proteome</keyword>
<proteinExistence type="inferred from homology"/>
<dbReference type="EC" id="1.5.1.3" evidence="3 8"/>
<dbReference type="PROSITE" id="PS51330">
    <property type="entry name" value="DHFR_2"/>
    <property type="match status" value="1"/>
</dbReference>
<reference evidence="11" key="1">
    <citation type="submission" date="2019-06" db="EMBL/GenBank/DDBJ databases">
        <title>Complete genome sequence of Methylogaea oryzae strain JCM16910.</title>
        <authorList>
            <person name="Asakawa S."/>
        </authorList>
    </citation>
    <scope>NUCLEOTIDE SEQUENCE</scope>
    <source>
        <strain evidence="11">E10</strain>
    </source>
</reference>
<evidence type="ECO:0000256" key="2">
    <source>
        <dbReference type="ARBA" id="ARBA00009539"/>
    </source>
</evidence>
<comment type="similarity">
    <text evidence="2 8 9">Belongs to the dihydrofolate reductase family.</text>
</comment>
<comment type="function">
    <text evidence="7 8">Key enzyme in folate metabolism. Catalyzes an essential reaction for de novo glycine and purine synthesis, and for DNA precursor synthesis.</text>
</comment>
<evidence type="ECO:0000256" key="5">
    <source>
        <dbReference type="ARBA" id="ARBA00022857"/>
    </source>
</evidence>
<dbReference type="NCBIfam" id="NF008037">
    <property type="entry name" value="PRK10769.1"/>
    <property type="match status" value="1"/>
</dbReference>
<dbReference type="PRINTS" id="PR00070">
    <property type="entry name" value="DHFR"/>
</dbReference>
<dbReference type="EMBL" id="AP019782">
    <property type="protein sequence ID" value="BBL69401.1"/>
    <property type="molecule type" value="Genomic_DNA"/>
</dbReference>
<dbReference type="GO" id="GO:0005829">
    <property type="term" value="C:cytosol"/>
    <property type="evidence" value="ECO:0007669"/>
    <property type="project" value="TreeGrafter"/>
</dbReference>
<dbReference type="GO" id="GO:0046452">
    <property type="term" value="P:dihydrofolate metabolic process"/>
    <property type="evidence" value="ECO:0007669"/>
    <property type="project" value="TreeGrafter"/>
</dbReference>
<gene>
    <name evidence="11" type="primary">folA</name>
    <name evidence="11" type="ORF">MoryE10_00070</name>
</gene>
<dbReference type="GO" id="GO:0070401">
    <property type="term" value="F:NADP+ binding"/>
    <property type="evidence" value="ECO:0007669"/>
    <property type="project" value="UniProtKB-ARBA"/>
</dbReference>
<sequence>MRISLVVAMSRNRVIGIDNRLPWRLPEDLKYFRALTWGKPIVMGRRTHESIGRPLPGRHNIVVTRNADYRADGCTVVDSLESAWKAADADEVMVIGGAELYAQTLAQASRLYLTLVDADFEGDTYFPTYDQDAWREQGRQCHEPDAQNPYRYCYLVLERGEGEGSFKC</sequence>
<dbReference type="Pfam" id="PF00186">
    <property type="entry name" value="DHFR_1"/>
    <property type="match status" value="1"/>
</dbReference>
<dbReference type="UniPathway" id="UPA00077">
    <property type="reaction ID" value="UER00158"/>
</dbReference>
<evidence type="ECO:0000256" key="8">
    <source>
        <dbReference type="PIRNR" id="PIRNR000194"/>
    </source>
</evidence>
<evidence type="ECO:0000256" key="4">
    <source>
        <dbReference type="ARBA" id="ARBA00022563"/>
    </source>
</evidence>
<dbReference type="CDD" id="cd00209">
    <property type="entry name" value="DHFR"/>
    <property type="match status" value="1"/>
</dbReference>
<protein>
    <recommendedName>
        <fullName evidence="3 8">Dihydrofolate reductase</fullName>
        <ecNumber evidence="3 8">1.5.1.3</ecNumber>
    </recommendedName>
</protein>
<name>A0A8D5AGN9_9GAMM</name>
<dbReference type="RefSeq" id="WP_054772789.1">
    <property type="nucleotide sequence ID" value="NZ_AP019782.1"/>
</dbReference>
<dbReference type="InterPro" id="IPR001796">
    <property type="entry name" value="DHFR_dom"/>
</dbReference>
<evidence type="ECO:0000256" key="6">
    <source>
        <dbReference type="ARBA" id="ARBA00023002"/>
    </source>
</evidence>
<comment type="pathway">
    <text evidence="1 8">Cofactor biosynthesis; tetrahydrofolate biosynthesis; 5,6,7,8-tetrahydrofolate from 7,8-dihydrofolate: step 1/1.</text>
</comment>
<keyword evidence="4 8" id="KW-0554">One-carbon metabolism</keyword>
<dbReference type="SUPFAM" id="SSF53597">
    <property type="entry name" value="Dihydrofolate reductase-like"/>
    <property type="match status" value="1"/>
</dbReference>
<dbReference type="InterPro" id="IPR017925">
    <property type="entry name" value="DHFR_CS"/>
</dbReference>
<evidence type="ECO:0000256" key="1">
    <source>
        <dbReference type="ARBA" id="ARBA00004903"/>
    </source>
</evidence>
<dbReference type="KEGG" id="moz:MoryE10_00070"/>